<comment type="caution">
    <text evidence="2">The sequence shown here is derived from an EMBL/GenBank/DDBJ whole genome shotgun (WGS) entry which is preliminary data.</text>
</comment>
<keyword evidence="1" id="KW-0472">Membrane</keyword>
<accession>A0A927GZL2</accession>
<evidence type="ECO:0000313" key="2">
    <source>
        <dbReference type="EMBL" id="MBD2863116.1"/>
    </source>
</evidence>
<keyword evidence="3" id="KW-1185">Reference proteome</keyword>
<evidence type="ECO:0000313" key="3">
    <source>
        <dbReference type="Proteomes" id="UP000639396"/>
    </source>
</evidence>
<sequence length="69" mass="7506">MGAYVYSGIVWGLLLIAGVLLIAASRTNRKDKNSGILRWTGYGLLLCTLGLIVLEIYAGFEEASHRIGH</sequence>
<feature type="transmembrane region" description="Helical" evidence="1">
    <location>
        <begin position="36"/>
        <end position="60"/>
    </location>
</feature>
<name>A0A927GZL2_9BACL</name>
<keyword evidence="1" id="KW-0812">Transmembrane</keyword>
<organism evidence="2 3">
    <name type="scientific">Paenibacillus oceani</name>
    <dbReference type="NCBI Taxonomy" id="2772510"/>
    <lineage>
        <taxon>Bacteria</taxon>
        <taxon>Bacillati</taxon>
        <taxon>Bacillota</taxon>
        <taxon>Bacilli</taxon>
        <taxon>Bacillales</taxon>
        <taxon>Paenibacillaceae</taxon>
        <taxon>Paenibacillus</taxon>
    </lineage>
</organism>
<dbReference type="AlphaFoldDB" id="A0A927GZL2"/>
<keyword evidence="1" id="KW-1133">Transmembrane helix</keyword>
<dbReference type="RefSeq" id="WP_190928615.1">
    <property type="nucleotide sequence ID" value="NZ_JACXJA010000016.1"/>
</dbReference>
<gene>
    <name evidence="2" type="ORF">IDH45_14070</name>
</gene>
<proteinExistence type="predicted"/>
<dbReference type="Proteomes" id="UP000639396">
    <property type="component" value="Unassembled WGS sequence"/>
</dbReference>
<dbReference type="EMBL" id="JACXJA010000016">
    <property type="protein sequence ID" value="MBD2863116.1"/>
    <property type="molecule type" value="Genomic_DNA"/>
</dbReference>
<protein>
    <submittedName>
        <fullName evidence="2">Uncharacterized protein</fullName>
    </submittedName>
</protein>
<evidence type="ECO:0000256" key="1">
    <source>
        <dbReference type="SAM" id="Phobius"/>
    </source>
</evidence>
<feature type="transmembrane region" description="Helical" evidence="1">
    <location>
        <begin position="6"/>
        <end position="24"/>
    </location>
</feature>
<reference evidence="2" key="1">
    <citation type="submission" date="2020-09" db="EMBL/GenBank/DDBJ databases">
        <title>A novel bacterium of genus Paenibacillus, isolated from South China Sea.</title>
        <authorList>
            <person name="Huang H."/>
            <person name="Mo K."/>
            <person name="Hu Y."/>
        </authorList>
    </citation>
    <scope>NUCLEOTIDE SEQUENCE</scope>
    <source>
        <strain evidence="2">IB182363</strain>
    </source>
</reference>